<sequence length="29" mass="3199">MTGYCYDWLCLAMTGVYVLSAMYGAMKGV</sequence>
<comment type="caution">
    <text evidence="2">The sequence shown here is derived from an EMBL/GenBank/DDBJ whole genome shotgun (WGS) entry which is preliminary data.</text>
</comment>
<keyword evidence="1" id="KW-0812">Transmembrane</keyword>
<keyword evidence="2" id="KW-0496">Mitochondrion</keyword>
<feature type="transmembrane region" description="Helical" evidence="1">
    <location>
        <begin position="6"/>
        <end position="26"/>
    </location>
</feature>
<keyword evidence="1" id="KW-0472">Membrane</keyword>
<keyword evidence="1" id="KW-1133">Transmembrane helix</keyword>
<name>A0A101LXN7_PICGL</name>
<evidence type="ECO:0000256" key="1">
    <source>
        <dbReference type="SAM" id="Phobius"/>
    </source>
</evidence>
<organism evidence="2">
    <name type="scientific">Picea glauca</name>
    <name type="common">White spruce</name>
    <name type="synonym">Pinus glauca</name>
    <dbReference type="NCBI Taxonomy" id="3330"/>
    <lineage>
        <taxon>Eukaryota</taxon>
        <taxon>Viridiplantae</taxon>
        <taxon>Streptophyta</taxon>
        <taxon>Embryophyta</taxon>
        <taxon>Tracheophyta</taxon>
        <taxon>Spermatophyta</taxon>
        <taxon>Pinopsida</taxon>
        <taxon>Pinidae</taxon>
        <taxon>Conifers I</taxon>
        <taxon>Pinales</taxon>
        <taxon>Pinaceae</taxon>
        <taxon>Picea</taxon>
    </lineage>
</organism>
<evidence type="ECO:0000313" key="2">
    <source>
        <dbReference type="EMBL" id="KUM47261.1"/>
    </source>
</evidence>
<reference evidence="2" key="1">
    <citation type="journal article" date="2015" name="Genome Biol. Evol.">
        <title>Organellar Genomes of White Spruce (Picea glauca): Assembly and Annotation.</title>
        <authorList>
            <person name="Jackman S.D."/>
            <person name="Warren R.L."/>
            <person name="Gibb E.A."/>
            <person name="Vandervalk B.P."/>
            <person name="Mohamadi H."/>
            <person name="Chu J."/>
            <person name="Raymond A."/>
            <person name="Pleasance S."/>
            <person name="Coope R."/>
            <person name="Wildung M.R."/>
            <person name="Ritland C.E."/>
            <person name="Bousquet J."/>
            <person name="Jones S.J."/>
            <person name="Bohlmann J."/>
            <person name="Birol I."/>
        </authorList>
    </citation>
    <scope>NUCLEOTIDE SEQUENCE [LARGE SCALE GENOMIC DNA]</scope>
    <source>
        <tissue evidence="2">Flushing bud</tissue>
    </source>
</reference>
<accession>A0A101LXN7</accession>
<protein>
    <submittedName>
        <fullName evidence="2">Uncharacterized protein</fullName>
    </submittedName>
</protein>
<proteinExistence type="predicted"/>
<geneLocation type="mitochondrion" evidence="2"/>
<gene>
    <name evidence="2" type="ORF">ABT39_MTgene5446</name>
</gene>
<dbReference type="EMBL" id="LKAM01000007">
    <property type="protein sequence ID" value="KUM47261.1"/>
    <property type="molecule type" value="Genomic_DNA"/>
</dbReference>
<dbReference type="AlphaFoldDB" id="A0A101LXN7"/>